<dbReference type="Proteomes" id="UP001147760">
    <property type="component" value="Unassembled WGS sequence"/>
</dbReference>
<gene>
    <name evidence="1" type="ORF">N7530_006005</name>
</gene>
<evidence type="ECO:0000313" key="1">
    <source>
        <dbReference type="EMBL" id="KAJ5480496.1"/>
    </source>
</evidence>
<keyword evidence="2" id="KW-1185">Reference proteome</keyword>
<name>A0A9W9X2B3_9EURO</name>
<dbReference type="EMBL" id="JAPWDO010000003">
    <property type="protein sequence ID" value="KAJ5480496.1"/>
    <property type="molecule type" value="Genomic_DNA"/>
</dbReference>
<dbReference type="AlphaFoldDB" id="A0A9W9X2B3"/>
<proteinExistence type="predicted"/>
<reference evidence="1" key="1">
    <citation type="submission" date="2022-12" db="EMBL/GenBank/DDBJ databases">
        <authorList>
            <person name="Petersen C."/>
        </authorList>
    </citation>
    <scope>NUCLEOTIDE SEQUENCE</scope>
    <source>
        <strain evidence="1">IBT 17660</strain>
    </source>
</reference>
<sequence length="137" mass="15571">PINLDNVIYYCPLTKKLYFEPFGAPGSHDLSTSVRVFYSRVYAVPLNEVETLLASNKLAEEVTIDSSNKFDIDFLNTSSERDVNVAILNIYTASRELLDNISSSDLGQGGEVLSNPYLYTLYRSVIAFISRWRRKKF</sequence>
<comment type="caution">
    <text evidence="1">The sequence shown here is derived from an EMBL/GenBank/DDBJ whole genome shotgun (WGS) entry which is preliminary data.</text>
</comment>
<evidence type="ECO:0000313" key="2">
    <source>
        <dbReference type="Proteomes" id="UP001147760"/>
    </source>
</evidence>
<reference evidence="1" key="2">
    <citation type="journal article" date="2023" name="IMA Fungus">
        <title>Comparative genomic study of the Penicillium genus elucidates a diverse pangenome and 15 lateral gene transfer events.</title>
        <authorList>
            <person name="Petersen C."/>
            <person name="Sorensen T."/>
            <person name="Nielsen M.R."/>
            <person name="Sondergaard T.E."/>
            <person name="Sorensen J.L."/>
            <person name="Fitzpatrick D.A."/>
            <person name="Frisvad J.C."/>
            <person name="Nielsen K.L."/>
        </authorList>
    </citation>
    <scope>NUCLEOTIDE SEQUENCE</scope>
    <source>
        <strain evidence="1">IBT 17660</strain>
    </source>
</reference>
<protein>
    <submittedName>
        <fullName evidence="1">Uncharacterized protein</fullName>
    </submittedName>
</protein>
<accession>A0A9W9X2B3</accession>
<feature type="non-terminal residue" evidence="1">
    <location>
        <position position="137"/>
    </location>
</feature>
<organism evidence="1 2">
    <name type="scientific">Penicillium desertorum</name>
    <dbReference type="NCBI Taxonomy" id="1303715"/>
    <lineage>
        <taxon>Eukaryota</taxon>
        <taxon>Fungi</taxon>
        <taxon>Dikarya</taxon>
        <taxon>Ascomycota</taxon>
        <taxon>Pezizomycotina</taxon>
        <taxon>Eurotiomycetes</taxon>
        <taxon>Eurotiomycetidae</taxon>
        <taxon>Eurotiales</taxon>
        <taxon>Aspergillaceae</taxon>
        <taxon>Penicillium</taxon>
    </lineage>
</organism>
<dbReference type="OrthoDB" id="2143914at2759"/>